<dbReference type="PANTHER" id="PTHR43072">
    <property type="entry name" value="N-ACETYLTRANSFERASE"/>
    <property type="match status" value="1"/>
</dbReference>
<dbReference type="PANTHER" id="PTHR43072:SF8">
    <property type="entry name" value="ACYLTRANSFERASE FABY-RELATED"/>
    <property type="match status" value="1"/>
</dbReference>
<name>A0A6J4KWK0_9HYPH</name>
<dbReference type="GO" id="GO:0016747">
    <property type="term" value="F:acyltransferase activity, transferring groups other than amino-acyl groups"/>
    <property type="evidence" value="ECO:0007669"/>
    <property type="project" value="InterPro"/>
</dbReference>
<evidence type="ECO:0000259" key="1">
    <source>
        <dbReference type="PROSITE" id="PS51186"/>
    </source>
</evidence>
<organism evidence="2">
    <name type="scientific">uncultured Microvirga sp</name>
    <dbReference type="NCBI Taxonomy" id="412392"/>
    <lineage>
        <taxon>Bacteria</taxon>
        <taxon>Pseudomonadati</taxon>
        <taxon>Pseudomonadota</taxon>
        <taxon>Alphaproteobacteria</taxon>
        <taxon>Hyphomicrobiales</taxon>
        <taxon>Methylobacteriaceae</taxon>
        <taxon>Microvirga</taxon>
        <taxon>environmental samples</taxon>
    </lineage>
</organism>
<proteinExistence type="predicted"/>
<gene>
    <name evidence="2" type="ORF">AVDCRST_MAG90-746</name>
</gene>
<dbReference type="Pfam" id="PF00583">
    <property type="entry name" value="Acetyltransf_1"/>
    <property type="match status" value="1"/>
</dbReference>
<dbReference type="InterPro" id="IPR016181">
    <property type="entry name" value="Acyl_CoA_acyltransferase"/>
</dbReference>
<accession>A0A6J4KWK0</accession>
<sequence>MRKAPAESRGFLLRGFDQTRGSVSVLVRPSIAADIPGIAAIYGHAVLYGAASFEIDQPSVAEMTRRRDAILAGGYPYLVAERAGAVAGYAYAAAYRTRPAYRFTVEDSVYVAPEAQGKGVGQALLAALIQACEARDFRLMVAVIGDRASLGSIRLHEKLGFVPVGVLEPVGYKHGRWLASVLMQRPLGPGGSLPPADQPAEA</sequence>
<dbReference type="AlphaFoldDB" id="A0A6J4KWK0"/>
<keyword evidence="2" id="KW-0808">Transferase</keyword>
<dbReference type="InterPro" id="IPR000182">
    <property type="entry name" value="GNAT_dom"/>
</dbReference>
<dbReference type="PROSITE" id="PS51186">
    <property type="entry name" value="GNAT"/>
    <property type="match status" value="1"/>
</dbReference>
<dbReference type="CDD" id="cd04301">
    <property type="entry name" value="NAT_SF"/>
    <property type="match status" value="1"/>
</dbReference>
<dbReference type="Gene3D" id="3.40.630.30">
    <property type="match status" value="1"/>
</dbReference>
<dbReference type="EMBL" id="CADCUC010000141">
    <property type="protein sequence ID" value="CAA9315912.1"/>
    <property type="molecule type" value="Genomic_DNA"/>
</dbReference>
<dbReference type="SUPFAM" id="SSF55729">
    <property type="entry name" value="Acyl-CoA N-acyltransferases (Nat)"/>
    <property type="match status" value="1"/>
</dbReference>
<protein>
    <submittedName>
        <fullName evidence="2">Acetyltransferase, GNAT family</fullName>
    </submittedName>
</protein>
<reference evidence="2" key="1">
    <citation type="submission" date="2020-02" db="EMBL/GenBank/DDBJ databases">
        <authorList>
            <person name="Meier V. D."/>
        </authorList>
    </citation>
    <scope>NUCLEOTIDE SEQUENCE</scope>
    <source>
        <strain evidence="2">AVDCRST_MAG90</strain>
    </source>
</reference>
<evidence type="ECO:0000313" key="2">
    <source>
        <dbReference type="EMBL" id="CAA9315912.1"/>
    </source>
</evidence>
<feature type="domain" description="N-acetyltransferase" evidence="1">
    <location>
        <begin position="25"/>
        <end position="188"/>
    </location>
</feature>